<protein>
    <submittedName>
        <fullName evidence="1">Uncharacterized protein</fullName>
    </submittedName>
</protein>
<dbReference type="AlphaFoldDB" id="A0A0K2UIU4"/>
<organism evidence="1">
    <name type="scientific">Lepeophtheirus salmonis</name>
    <name type="common">Salmon louse</name>
    <name type="synonym">Caligus salmonis</name>
    <dbReference type="NCBI Taxonomy" id="72036"/>
    <lineage>
        <taxon>Eukaryota</taxon>
        <taxon>Metazoa</taxon>
        <taxon>Ecdysozoa</taxon>
        <taxon>Arthropoda</taxon>
        <taxon>Crustacea</taxon>
        <taxon>Multicrustacea</taxon>
        <taxon>Hexanauplia</taxon>
        <taxon>Copepoda</taxon>
        <taxon>Siphonostomatoida</taxon>
        <taxon>Caligidae</taxon>
        <taxon>Lepeophtheirus</taxon>
    </lineage>
</organism>
<accession>A0A0K2UIU4</accession>
<name>A0A0K2UIU4_LEPSM</name>
<reference evidence="1" key="1">
    <citation type="submission" date="2014-05" db="EMBL/GenBank/DDBJ databases">
        <authorList>
            <person name="Chronopoulou M."/>
        </authorList>
    </citation>
    <scope>NUCLEOTIDE SEQUENCE</scope>
    <source>
        <tissue evidence="1">Whole organism</tissue>
    </source>
</reference>
<proteinExistence type="predicted"/>
<dbReference type="EMBL" id="HACA01020868">
    <property type="protein sequence ID" value="CDW38229.1"/>
    <property type="molecule type" value="Transcribed_RNA"/>
</dbReference>
<sequence length="46" mass="4883">NKHLFVNSCITIKDAIAVDVSAHGLSCVPKRLTNGLETTANSCNII</sequence>
<evidence type="ECO:0000313" key="1">
    <source>
        <dbReference type="EMBL" id="CDW38229.1"/>
    </source>
</evidence>
<feature type="non-terminal residue" evidence="1">
    <location>
        <position position="1"/>
    </location>
</feature>